<sequence length="51" mass="5662">MVLSSMNLVIFFAMSRSFTNAHPILVPACPVLFDTVKSIMSWSARLVIGVY</sequence>
<name>A0A0A9GNN1_ARUDO</name>
<feature type="signal peptide" evidence="1">
    <location>
        <begin position="1"/>
        <end position="21"/>
    </location>
</feature>
<feature type="chain" id="PRO_5002062669" evidence="1">
    <location>
        <begin position="22"/>
        <end position="51"/>
    </location>
</feature>
<dbReference type="AlphaFoldDB" id="A0A0A9GNN1"/>
<reference evidence="2" key="2">
    <citation type="journal article" date="2015" name="Data Brief">
        <title>Shoot transcriptome of the giant reed, Arundo donax.</title>
        <authorList>
            <person name="Barrero R.A."/>
            <person name="Guerrero F.D."/>
            <person name="Moolhuijzen P."/>
            <person name="Goolsby J.A."/>
            <person name="Tidwell J."/>
            <person name="Bellgard S.E."/>
            <person name="Bellgard M.I."/>
        </authorList>
    </citation>
    <scope>NUCLEOTIDE SEQUENCE</scope>
    <source>
        <tissue evidence="2">Shoot tissue taken approximately 20 cm above the soil surface</tissue>
    </source>
</reference>
<accession>A0A0A9GNN1</accession>
<evidence type="ECO:0000313" key="2">
    <source>
        <dbReference type="EMBL" id="JAE26082.1"/>
    </source>
</evidence>
<reference evidence="2" key="1">
    <citation type="submission" date="2014-09" db="EMBL/GenBank/DDBJ databases">
        <authorList>
            <person name="Magalhaes I.L.F."/>
            <person name="Oliveira U."/>
            <person name="Santos F.R."/>
            <person name="Vidigal T.H.D.A."/>
            <person name="Brescovit A.D."/>
            <person name="Santos A.J."/>
        </authorList>
    </citation>
    <scope>NUCLEOTIDE SEQUENCE</scope>
    <source>
        <tissue evidence="2">Shoot tissue taken approximately 20 cm above the soil surface</tissue>
    </source>
</reference>
<keyword evidence="1" id="KW-0732">Signal</keyword>
<evidence type="ECO:0000256" key="1">
    <source>
        <dbReference type="SAM" id="SignalP"/>
    </source>
</evidence>
<organism evidence="2">
    <name type="scientific">Arundo donax</name>
    <name type="common">Giant reed</name>
    <name type="synonym">Donax arundinaceus</name>
    <dbReference type="NCBI Taxonomy" id="35708"/>
    <lineage>
        <taxon>Eukaryota</taxon>
        <taxon>Viridiplantae</taxon>
        <taxon>Streptophyta</taxon>
        <taxon>Embryophyta</taxon>
        <taxon>Tracheophyta</taxon>
        <taxon>Spermatophyta</taxon>
        <taxon>Magnoliopsida</taxon>
        <taxon>Liliopsida</taxon>
        <taxon>Poales</taxon>
        <taxon>Poaceae</taxon>
        <taxon>PACMAD clade</taxon>
        <taxon>Arundinoideae</taxon>
        <taxon>Arundineae</taxon>
        <taxon>Arundo</taxon>
    </lineage>
</organism>
<proteinExistence type="predicted"/>
<protein>
    <submittedName>
        <fullName evidence="2">Uncharacterized protein</fullName>
    </submittedName>
</protein>
<dbReference type="EMBL" id="GBRH01171814">
    <property type="protein sequence ID" value="JAE26082.1"/>
    <property type="molecule type" value="Transcribed_RNA"/>
</dbReference>